<feature type="chain" id="PRO_5003309416" evidence="4">
    <location>
        <begin position="20"/>
        <end position="907"/>
    </location>
</feature>
<organism evidence="5 6">
    <name type="scientific">Bacteroides coprosuis DSM 18011</name>
    <dbReference type="NCBI Taxonomy" id="679937"/>
    <lineage>
        <taxon>Bacteria</taxon>
        <taxon>Pseudomonadati</taxon>
        <taxon>Bacteroidota</taxon>
        <taxon>Bacteroidia</taxon>
        <taxon>Bacteroidales</taxon>
        <taxon>Bacteroidaceae</taxon>
        <taxon>Bacteroides</taxon>
    </lineage>
</organism>
<dbReference type="GO" id="GO:0009279">
    <property type="term" value="C:cell outer membrane"/>
    <property type="evidence" value="ECO:0007669"/>
    <property type="project" value="UniProtKB-SubCell"/>
</dbReference>
<evidence type="ECO:0000313" key="6">
    <source>
        <dbReference type="Proteomes" id="UP000018439"/>
    </source>
</evidence>
<reference evidence="5 6" key="1">
    <citation type="journal article" date="2011" name="Stand. Genomic Sci.">
        <title>Non-contiguous finished genome sequence of Bacteroides coprosuis type strain (PC139).</title>
        <authorList>
            <person name="Land M."/>
            <person name="Held B."/>
            <person name="Gronow S."/>
            <person name="Abt B."/>
            <person name="Lucas S."/>
            <person name="Del Rio T.G."/>
            <person name="Nolan M."/>
            <person name="Tice H."/>
            <person name="Cheng J.F."/>
            <person name="Pitluck S."/>
            <person name="Liolios K."/>
            <person name="Pagani I."/>
            <person name="Ivanova N."/>
            <person name="Mavromatis K."/>
            <person name="Mikhailova N."/>
            <person name="Pati A."/>
            <person name="Tapia R."/>
            <person name="Han C."/>
            <person name="Goodwin L."/>
            <person name="Chen A."/>
            <person name="Palaniappan K."/>
            <person name="Hauser L."/>
            <person name="Brambilla E.M."/>
            <person name="Rohde M."/>
            <person name="Goker M."/>
            <person name="Detter J.C."/>
            <person name="Woyke T."/>
            <person name="Bristow J."/>
            <person name="Eisen J.A."/>
            <person name="Markowitz V."/>
            <person name="Hugenholtz P."/>
            <person name="Kyrpides N.C."/>
            <person name="Klenk H.P."/>
            <person name="Lapidus A."/>
        </authorList>
    </citation>
    <scope>NUCLEOTIDE SEQUENCE</scope>
    <source>
        <strain evidence="5 6">DSM 18011</strain>
    </source>
</reference>
<gene>
    <name evidence="5" type="ORF">Bcop_0408</name>
</gene>
<dbReference type="OrthoDB" id="1453181at2"/>
<evidence type="ECO:0000256" key="4">
    <source>
        <dbReference type="SAM" id="SignalP"/>
    </source>
</evidence>
<accession>F3ZR33</accession>
<keyword evidence="5" id="KW-0675">Receptor</keyword>
<feature type="signal peptide" evidence="4">
    <location>
        <begin position="1"/>
        <end position="19"/>
    </location>
</feature>
<keyword evidence="4" id="KW-0732">Signal</keyword>
<evidence type="ECO:0000256" key="3">
    <source>
        <dbReference type="ARBA" id="ARBA00023237"/>
    </source>
</evidence>
<evidence type="ECO:0000313" key="5">
    <source>
        <dbReference type="EMBL" id="EGJ70626.1"/>
    </source>
</evidence>
<dbReference type="AlphaFoldDB" id="F3ZR33"/>
<dbReference type="Proteomes" id="UP000018439">
    <property type="component" value="Chromosome"/>
</dbReference>
<dbReference type="HOGENOM" id="CLU_316392_0_0_10"/>
<dbReference type="EMBL" id="CM001167">
    <property type="protein sequence ID" value="EGJ70626.1"/>
    <property type="molecule type" value="Genomic_DNA"/>
</dbReference>
<keyword evidence="3" id="KW-0998">Cell outer membrane</keyword>
<dbReference type="Gene3D" id="2.60.40.1120">
    <property type="entry name" value="Carboxypeptidase-like, regulatory domain"/>
    <property type="match status" value="1"/>
</dbReference>
<evidence type="ECO:0000256" key="1">
    <source>
        <dbReference type="ARBA" id="ARBA00004442"/>
    </source>
</evidence>
<protein>
    <submittedName>
        <fullName evidence="5">TonB-dependent receptor</fullName>
    </submittedName>
</protein>
<name>F3ZR33_9BACE</name>
<dbReference type="SUPFAM" id="SSF49464">
    <property type="entry name" value="Carboxypeptidase regulatory domain-like"/>
    <property type="match status" value="1"/>
</dbReference>
<sequence length="907" mass="103710">MKQKLMALIMLLCSFPVMAQTAGEIRGKIINAETKEPLQGIAVILRGHNYTTETDETGAFRFSEIEGTSDVLVITSARIMAKELTVKYNSNQVTWLKDIEVSVKQFNNDKNLIGLIDEDMIGDDEGGLTQDVSPMIILSNDMYLNNIAYQLSPMRFKVRGYDNNYEQKFINGVAFNDQVRGVFNYSAIGALNDATRNGDAADYLAPSRFSFGGVGRAENINMRSANYAHGGKITGSYTNRNYYLRGMVSYATGLRDDGWAFNFTVGGRYSDRGSIDGVFYNNISYSIGAEKQWDNGRHSLSFVTFGSPVKRGQQGGSYQEVYDLRDNNLYNPNWGYQNGKRRNSKVVRSFDPTAILSHVWKINENMRLTTGVGAHYNRYGGTALNWYNAPDPRPDYYRYLPSYFADSPEVEDYYKYLWSVGDPTVTQIDWDNMYHINQMAGRQGNDAALYMLEERRKDLFEISMNSTFDADINENMKFIGGIGLRNSQSYQFKTVDDLLGSQYVLDIDKFAERDFPGNPDVVQNDMLKPNRRAYKGDVFGYDFKFNINNANLWFQNVYKYRGVDFYYGAKLSYTDFHRKGYMMNGRYPDNSHGRGQNHSFVDYGLKAGLTYKINGRHFITANVGYMTEAPLVDKSYISPRISDYTADDMKSAGIFTADLSYVFSLPSIHGRVSVFQTNFYDLMQRASYYHDTERTFVNHLLSGVNKVHRGIELGFNYKLNDNWNFDVAGTIAEYYYSNNPDGTISYENGKEMGIKETVYLKDSYVGSTPQIAGTLGINYFRNYWFLSMNINGFGRNYIDVAPMRRLASNYVNVAPGTPQYDAYRQLTHQERYSSAYTLDLSIGKIFYLKNRNSVNFNLSVNNLLNRENIKTGGYEQGRLDLDKPNKFSSRYFYMQGINCFLNASYKF</sequence>
<dbReference type="eggNOG" id="COG1629">
    <property type="taxonomic scope" value="Bacteria"/>
</dbReference>
<keyword evidence="2" id="KW-0472">Membrane</keyword>
<dbReference type="Gene3D" id="2.40.170.20">
    <property type="entry name" value="TonB-dependent receptor, beta-barrel domain"/>
    <property type="match status" value="1"/>
</dbReference>
<dbReference type="STRING" id="679937.Bcop_0408"/>
<dbReference type="InterPro" id="IPR036942">
    <property type="entry name" value="Beta-barrel_TonB_sf"/>
</dbReference>
<keyword evidence="6" id="KW-1185">Reference proteome</keyword>
<evidence type="ECO:0000256" key="2">
    <source>
        <dbReference type="ARBA" id="ARBA00023136"/>
    </source>
</evidence>
<dbReference type="InterPro" id="IPR008969">
    <property type="entry name" value="CarboxyPept-like_regulatory"/>
</dbReference>
<proteinExistence type="predicted"/>
<dbReference type="Pfam" id="PF13715">
    <property type="entry name" value="CarbopepD_reg_2"/>
    <property type="match status" value="1"/>
</dbReference>
<comment type="subcellular location">
    <subcellularLocation>
        <location evidence="1">Cell outer membrane</location>
    </subcellularLocation>
</comment>
<dbReference type="SUPFAM" id="SSF56935">
    <property type="entry name" value="Porins"/>
    <property type="match status" value="1"/>
</dbReference>